<sequence>MTTHAEQIEPGTMQTAPGAEQTAPGAVASRFDFVLGLADDALVAAQRLAEWCTRGPEMEEDIALANIALDQLGAARLLLTHAGEVEGAGRDEDALAYLRDDREFRNCLLVELPNGDFALTMAKLLFLAAYQVPLYTALAGCGDERLAAIGAKARKESAYHLDHASLWVRRLGDGTDESHRRMQAAVDEVWPYTYELFTPDPTTPVDPATLRVDFDSVVSGVLAEATLTVPETSWRPAGGRDGVHTEHLSYLLAELQVLHRAHPGASW</sequence>
<gene>
    <name evidence="2" type="ordered locus">Strop_4071</name>
</gene>
<dbReference type="InterPro" id="IPR012347">
    <property type="entry name" value="Ferritin-like"/>
</dbReference>
<dbReference type="HOGENOM" id="CLU_070585_0_0_11"/>
<proteinExistence type="predicted"/>
<dbReference type="InterPro" id="IPR009078">
    <property type="entry name" value="Ferritin-like_SF"/>
</dbReference>
<reference evidence="3" key="1">
    <citation type="journal article" date="2007" name="Proc. Natl. Acad. Sci. U.S.A.">
        <title>Genome sequencing reveals complex secondary metabolome in the marine actinomycete Salinispora tropica.</title>
        <authorList>
            <person name="Udwary D.W."/>
            <person name="Zeigler L."/>
            <person name="Asolkar R.N."/>
            <person name="Singan V."/>
            <person name="Lapidus A."/>
            <person name="Fenical W."/>
            <person name="Jensen P.R."/>
            <person name="Moore B.S."/>
        </authorList>
    </citation>
    <scope>NUCLEOTIDE SEQUENCE [LARGE SCALE GENOMIC DNA]</scope>
    <source>
        <strain evidence="3">ATCC BAA-916 / DSM 44818 / CNB-440</strain>
    </source>
</reference>
<dbReference type="InterPro" id="IPR052703">
    <property type="entry name" value="Aromatic_CoA_ox/epox"/>
</dbReference>
<dbReference type="STRING" id="369723.Strop_4071"/>
<dbReference type="KEGG" id="stp:Strop_4071"/>
<feature type="region of interest" description="Disordered" evidence="1">
    <location>
        <begin position="1"/>
        <end position="21"/>
    </location>
</feature>
<keyword evidence="3" id="KW-1185">Reference proteome</keyword>
<dbReference type="AlphaFoldDB" id="A4XC44"/>
<dbReference type="EMBL" id="CP000667">
    <property type="protein sequence ID" value="ABP56501.1"/>
    <property type="molecule type" value="Genomic_DNA"/>
</dbReference>
<dbReference type="eggNOG" id="COG3396">
    <property type="taxonomic scope" value="Bacteria"/>
</dbReference>
<dbReference type="RefSeq" id="WP_012015269.1">
    <property type="nucleotide sequence ID" value="NC_009380.1"/>
</dbReference>
<evidence type="ECO:0000313" key="2">
    <source>
        <dbReference type="EMBL" id="ABP56501.1"/>
    </source>
</evidence>
<dbReference type="SUPFAM" id="SSF47240">
    <property type="entry name" value="Ferritin-like"/>
    <property type="match status" value="1"/>
</dbReference>
<evidence type="ECO:0000256" key="1">
    <source>
        <dbReference type="SAM" id="MobiDB-lite"/>
    </source>
</evidence>
<dbReference type="Gene3D" id="1.20.1260.10">
    <property type="match status" value="1"/>
</dbReference>
<dbReference type="GO" id="GO:0010124">
    <property type="term" value="P:phenylacetate catabolic process"/>
    <property type="evidence" value="ECO:0007669"/>
    <property type="project" value="InterPro"/>
</dbReference>
<dbReference type="PANTHER" id="PTHR30458:SF0">
    <property type="entry name" value="1,2-PHENYLACETYL-COA EPOXIDASE, SUBUNIT C"/>
    <property type="match status" value="1"/>
</dbReference>
<dbReference type="GO" id="GO:0005829">
    <property type="term" value="C:cytosol"/>
    <property type="evidence" value="ECO:0007669"/>
    <property type="project" value="TreeGrafter"/>
</dbReference>
<dbReference type="InterPro" id="IPR007814">
    <property type="entry name" value="PaaA_PaaC"/>
</dbReference>
<protein>
    <submittedName>
        <fullName evidence="2">Phenylacetate-CoA oxygenase, PaaI subunit</fullName>
    </submittedName>
</protein>
<dbReference type="NCBIfam" id="TIGR02158">
    <property type="entry name" value="PA_CoA_Oxy3"/>
    <property type="match status" value="1"/>
</dbReference>
<dbReference type="InterPro" id="IPR011882">
    <property type="entry name" value="PaaC"/>
</dbReference>
<dbReference type="Proteomes" id="UP000000235">
    <property type="component" value="Chromosome"/>
</dbReference>
<dbReference type="PIRSF" id="PIRSF037834">
    <property type="entry name" value="PA_CoA_Oase3"/>
    <property type="match status" value="1"/>
</dbReference>
<dbReference type="Pfam" id="PF05138">
    <property type="entry name" value="PaaA_PaaC"/>
    <property type="match status" value="1"/>
</dbReference>
<name>A4XC44_SALTO</name>
<dbReference type="PANTHER" id="PTHR30458">
    <property type="entry name" value="PHENYLACETIC ACID DEGRADATION PROTEIN PAA"/>
    <property type="match status" value="1"/>
</dbReference>
<organism evidence="2 3">
    <name type="scientific">Salinispora tropica (strain ATCC BAA-916 / DSM 44818 / JCM 13857 / NBRC 105044 / CNB-440)</name>
    <dbReference type="NCBI Taxonomy" id="369723"/>
    <lineage>
        <taxon>Bacteria</taxon>
        <taxon>Bacillati</taxon>
        <taxon>Actinomycetota</taxon>
        <taxon>Actinomycetes</taxon>
        <taxon>Micromonosporales</taxon>
        <taxon>Micromonosporaceae</taxon>
        <taxon>Salinispora</taxon>
    </lineage>
</organism>
<evidence type="ECO:0000313" key="3">
    <source>
        <dbReference type="Proteomes" id="UP000000235"/>
    </source>
</evidence>
<accession>A4XC44</accession>